<evidence type="ECO:0000313" key="10">
    <source>
        <dbReference type="Proteomes" id="UP000272908"/>
    </source>
</evidence>
<evidence type="ECO:0000256" key="5">
    <source>
        <dbReference type="ARBA" id="ARBA00022989"/>
    </source>
</evidence>
<name>A0A3B0M8A3_9RHOB</name>
<keyword evidence="10" id="KW-1185">Reference proteome</keyword>
<sequence length="402" mass="44409">MRPVRDDMDRGGAPVSAQSLEHCFWDHLGATRAEEYASEDILDLCPEPVMFQDPPLAPAEHPEPVQDLTGGFDDTLHVAPMEDPQSERPAQHGFRTDPAVRWDNIRPVPPQTLRKAVSLAQTRRARLAYRLQRIWLTPFYRACITRGLPLFLVLGVVALVLSNAQNRAQIALWGDAAYAAVVDRPEFMVSSVTVSPVAPELDRSIRARLAVELPRSSFRLDLPALRAEIEAYDSVAEAALRLGADGALVVTVQERAPVVLWHSGRERQLLDIDGHRVAMLSDEAALPDLPLIAGEGAQAHVREALALLDAALPLGERLRGLVRVGARRWDVVLDRDQRIRLPERGAMQALERVLALDHAQDLLARDVLSVDMRNPARPILHVSPGALETLRAIRVNPSEASQ</sequence>
<dbReference type="GO" id="GO:0043093">
    <property type="term" value="P:FtsZ-dependent cytokinesis"/>
    <property type="evidence" value="ECO:0007669"/>
    <property type="project" value="UniProtKB-UniRule"/>
</dbReference>
<proteinExistence type="inferred from homology"/>
<feature type="transmembrane region" description="Helical" evidence="7">
    <location>
        <begin position="139"/>
        <end position="161"/>
    </location>
</feature>
<dbReference type="PANTHER" id="PTHR35851">
    <property type="entry name" value="CELL DIVISION PROTEIN FTSQ"/>
    <property type="match status" value="1"/>
</dbReference>
<dbReference type="RefSeq" id="WP_121095088.1">
    <property type="nucleotide sequence ID" value="NZ_UIHC01000017.1"/>
</dbReference>
<dbReference type="GO" id="GO:0005886">
    <property type="term" value="C:plasma membrane"/>
    <property type="evidence" value="ECO:0007669"/>
    <property type="project" value="UniProtKB-SubCell"/>
</dbReference>
<dbReference type="PANTHER" id="PTHR35851:SF1">
    <property type="entry name" value="CELL DIVISION PROTEIN FTSQ"/>
    <property type="match status" value="1"/>
</dbReference>
<gene>
    <name evidence="7 9" type="primary">ftsQ</name>
    <name evidence="9" type="ORF">ROE7235_01959</name>
</gene>
<evidence type="ECO:0000256" key="6">
    <source>
        <dbReference type="ARBA" id="ARBA00023306"/>
    </source>
</evidence>
<dbReference type="EMBL" id="UIHC01000017">
    <property type="protein sequence ID" value="SUZ32205.1"/>
    <property type="molecule type" value="Genomic_DNA"/>
</dbReference>
<evidence type="ECO:0000259" key="8">
    <source>
        <dbReference type="Pfam" id="PF03799"/>
    </source>
</evidence>
<evidence type="ECO:0000256" key="1">
    <source>
        <dbReference type="ARBA" id="ARBA00022475"/>
    </source>
</evidence>
<dbReference type="OrthoDB" id="9783091at2"/>
<accession>A0A3B0M8A3</accession>
<evidence type="ECO:0000256" key="4">
    <source>
        <dbReference type="ARBA" id="ARBA00022692"/>
    </source>
</evidence>
<dbReference type="InterPro" id="IPR045335">
    <property type="entry name" value="FtsQ_C_sf"/>
</dbReference>
<organism evidence="9 10">
    <name type="scientific">Roseinatronobacter ekhonensis</name>
    <dbReference type="NCBI Taxonomy" id="254356"/>
    <lineage>
        <taxon>Bacteria</taxon>
        <taxon>Pseudomonadati</taxon>
        <taxon>Pseudomonadota</taxon>
        <taxon>Alphaproteobacteria</taxon>
        <taxon>Rhodobacterales</taxon>
        <taxon>Paracoccaceae</taxon>
        <taxon>Roseinatronobacter</taxon>
    </lineage>
</organism>
<comment type="similarity">
    <text evidence="7">Belongs to the FtsQ/DivIB family. FtsQ subfamily.</text>
</comment>
<dbReference type="InterPro" id="IPR026579">
    <property type="entry name" value="FtsQ"/>
</dbReference>
<keyword evidence="7" id="KW-0472">Membrane</keyword>
<dbReference type="InterPro" id="IPR005548">
    <property type="entry name" value="Cell_div_FtsQ/DivIB_C"/>
</dbReference>
<evidence type="ECO:0000256" key="3">
    <source>
        <dbReference type="ARBA" id="ARBA00022618"/>
    </source>
</evidence>
<comment type="function">
    <text evidence="7">Essential cell division protein.</text>
</comment>
<evidence type="ECO:0000313" key="9">
    <source>
        <dbReference type="EMBL" id="SUZ32205.1"/>
    </source>
</evidence>
<evidence type="ECO:0000256" key="2">
    <source>
        <dbReference type="ARBA" id="ARBA00022519"/>
    </source>
</evidence>
<dbReference type="Gene3D" id="3.40.50.11690">
    <property type="entry name" value="Cell division protein FtsQ/DivIB"/>
    <property type="match status" value="1"/>
</dbReference>
<dbReference type="Proteomes" id="UP000272908">
    <property type="component" value="Unassembled WGS sequence"/>
</dbReference>
<keyword evidence="2 7" id="KW-0997">Cell inner membrane</keyword>
<dbReference type="GO" id="GO:0090529">
    <property type="term" value="P:cell septum assembly"/>
    <property type="evidence" value="ECO:0007669"/>
    <property type="project" value="InterPro"/>
</dbReference>
<dbReference type="GO" id="GO:0032153">
    <property type="term" value="C:cell division site"/>
    <property type="evidence" value="ECO:0007669"/>
    <property type="project" value="UniProtKB-UniRule"/>
</dbReference>
<keyword evidence="4 7" id="KW-0812">Transmembrane</keyword>
<keyword evidence="6 7" id="KW-0131">Cell cycle</keyword>
<evidence type="ECO:0000256" key="7">
    <source>
        <dbReference type="HAMAP-Rule" id="MF_00911"/>
    </source>
</evidence>
<keyword evidence="3 7" id="KW-0132">Cell division</keyword>
<keyword evidence="5 7" id="KW-1133">Transmembrane helix</keyword>
<comment type="subcellular location">
    <subcellularLocation>
        <location evidence="7">Cell inner membrane</location>
        <topology evidence="7">Single-pass type II membrane protein</topology>
    </subcellularLocation>
    <text evidence="7">Localizes to the division septum.</text>
</comment>
<keyword evidence="1 7" id="KW-1003">Cell membrane</keyword>
<dbReference type="Pfam" id="PF03799">
    <property type="entry name" value="FtsQ_DivIB_C"/>
    <property type="match status" value="1"/>
</dbReference>
<protein>
    <recommendedName>
        <fullName evidence="7">Cell division protein FtsQ</fullName>
    </recommendedName>
</protein>
<reference evidence="10" key="1">
    <citation type="submission" date="2018-08" db="EMBL/GenBank/DDBJ databases">
        <authorList>
            <person name="Rodrigo-Torres L."/>
            <person name="Arahal R. D."/>
            <person name="Lucena T."/>
        </authorList>
    </citation>
    <scope>NUCLEOTIDE SEQUENCE [LARGE SCALE GENOMIC DNA]</scope>
    <source>
        <strain evidence="10">CECT 7235</strain>
    </source>
</reference>
<feature type="domain" description="Cell division protein FtsQ/DivIB C-terminal" evidence="8">
    <location>
        <begin position="260"/>
        <end position="373"/>
    </location>
</feature>
<dbReference type="AlphaFoldDB" id="A0A3B0M8A3"/>
<dbReference type="HAMAP" id="MF_00911">
    <property type="entry name" value="FtsQ_subfam"/>
    <property type="match status" value="1"/>
</dbReference>